<reference evidence="5" key="1">
    <citation type="journal article" date="2023" name="Plants (Basel)">
        <title>Genomic Analysis of Leptolyngbya boryana CZ1 Reveals Efficient Carbon Fixation Modules.</title>
        <authorList>
            <person name="Bai X."/>
            <person name="Wang H."/>
            <person name="Cheng W."/>
            <person name="Wang J."/>
            <person name="Ma M."/>
            <person name="Hu H."/>
            <person name="Song Z."/>
            <person name="Ma H."/>
            <person name="Fan Y."/>
            <person name="Du C."/>
            <person name="Xu J."/>
        </authorList>
    </citation>
    <scope>NUCLEOTIDE SEQUENCE</scope>
    <source>
        <strain evidence="5">CZ1</strain>
    </source>
</reference>
<dbReference type="PROSITE" id="PS50082">
    <property type="entry name" value="WD_REPEATS_2"/>
    <property type="match status" value="2"/>
</dbReference>
<evidence type="ECO:0000313" key="5">
    <source>
        <dbReference type="EMBL" id="WNZ45264.1"/>
    </source>
</evidence>
<feature type="repeat" description="WD" evidence="3">
    <location>
        <begin position="1040"/>
        <end position="1072"/>
    </location>
</feature>
<dbReference type="RefSeq" id="WP_316426985.1">
    <property type="nucleotide sequence ID" value="NZ_CP130144.1"/>
</dbReference>
<keyword evidence="4" id="KW-0472">Membrane</keyword>
<evidence type="ECO:0000256" key="1">
    <source>
        <dbReference type="ARBA" id="ARBA00022574"/>
    </source>
</evidence>
<sequence>MMTHLNYQVGGSLREGTETYVYRQADRDLYEGLKAGMFCYVLNSRQMGKSSLRVQTMSRLKAEGFVCVAFEMRELCVYQVSADEFYGGFVSHFASTLNLEIDLEAWWTGNALLHPFLRLSKFVEEVLLESISQPILVFVDEIDSILNLEFKDDFFAFVRSCYNKRADKPAFQRLTFALFGVATPTDLIEDKSFTPLNVDSRSIELTGFQLHEAQPLAQGLAQKADNPTKMIAEILDWTGGQPFLTQWVCQLVNESNQVIEAGLEAQAIRSMVRSQIIQHWLTHDRQQHFQTIRDRILNNKALACWSLGLYQQLLNQGELSVEDSPELMQFRLSGLVVKQQGKLSIYNRIYASVFDQTWTEQALRAIRPYGATLAAWEISKDDQYLLQDEALELALLWSKDLSLSHSDYQFLSASQTQELAIAESKTDQATQRLVKVRRETKKRLRIGAIALSVALLSTIGTFFYFRQSEQQLRMNADILNLEREGSRILQNKAEATQIKDLIAAMKSVERLKQLTQQHSLKQLPTLSPLFALQSVVSTVREQNFWNLDSPAVAIALSRNNQQIATVDREGKITIWTTKGKRIRTIKTQKVKTKEGLLIETYALSFSADDRYIAAMSSDSELQIWNTQDGTLLRTIKIERTATGNVTSQMKFTNQNQIIALSDTGVISMWNLSGQLLPTQQIEAFKNGREFVLSPEGDAIVFINAKGNPEIRDLKGQLLKTYPTITRGAGESAWHTFQTRNNQYISATFTALKFWNADGTLQSEIKARQMFFPGFAPSFDGSTIATTHLDGTLRLWTILPEQASEPPIQSPRSVSGDQQRLNRIQIPTAKLKIAGAKSNYQTRITEASLSPDGQTIAAMQLNGELALYRADGSLIKTIQADFPESSVKFSPDGSRIVLLSIQKKKLQMRSATGGLIKEVAVQHYKPGIEFSPDSKMFAIAGSQPDKTQLWSIEGQFIREIDQTELLYFSPNNQTYITVSAGITKPTRAIQLWTRSGQWLKTLSGHSQEIVSMGFSPTGQFMMGDQQGKLLIWSESGELLKTLNHGGAIVDIAHRKDGKQFATVGFDQTIKLWNPDGSLIRTLEINQIGQFQFSPNGQLLVAKTIDSTIHLWQADGTPITQIEPGGSFNSFLSFTPNSDRLLSSSDSEINSWNLKPDDLLQQGCTWLGDYLKNHPQELAQLSSCRS</sequence>
<evidence type="ECO:0000256" key="2">
    <source>
        <dbReference type="ARBA" id="ARBA00022737"/>
    </source>
</evidence>
<dbReference type="Pfam" id="PF00400">
    <property type="entry name" value="WD40"/>
    <property type="match status" value="2"/>
</dbReference>
<feature type="transmembrane region" description="Helical" evidence="4">
    <location>
        <begin position="444"/>
        <end position="465"/>
    </location>
</feature>
<dbReference type="Gene3D" id="2.130.10.10">
    <property type="entry name" value="YVTN repeat-like/Quinoprotein amine dehydrogenase"/>
    <property type="match status" value="3"/>
</dbReference>
<keyword evidence="4" id="KW-0812">Transmembrane</keyword>
<dbReference type="SUPFAM" id="SSF50978">
    <property type="entry name" value="WD40 repeat-like"/>
    <property type="match status" value="1"/>
</dbReference>
<dbReference type="InterPro" id="IPR011047">
    <property type="entry name" value="Quinoprotein_ADH-like_sf"/>
</dbReference>
<reference evidence="5" key="2">
    <citation type="submission" date="2023-07" db="EMBL/GenBank/DDBJ databases">
        <authorList>
            <person name="Bai X.-H."/>
            <person name="Wang H.-H."/>
            <person name="Wang J."/>
            <person name="Ma M.-Y."/>
            <person name="Hu H.-H."/>
            <person name="Song Z.-L."/>
            <person name="Ma H.-G."/>
            <person name="Fan Y."/>
            <person name="Du C.-Y."/>
            <person name="Xu J.-C."/>
        </authorList>
    </citation>
    <scope>NUCLEOTIDE SEQUENCE</scope>
    <source>
        <strain evidence="5">CZ1</strain>
    </source>
</reference>
<gene>
    <name evidence="5" type="ORF">Q2T42_26095</name>
</gene>
<feature type="repeat" description="WD" evidence="3">
    <location>
        <begin position="602"/>
        <end position="634"/>
    </location>
</feature>
<keyword evidence="1 3" id="KW-0853">WD repeat</keyword>
<dbReference type="PANTHER" id="PTHR22847:SF637">
    <property type="entry name" value="WD REPEAT DOMAIN 5B"/>
    <property type="match status" value="1"/>
</dbReference>
<dbReference type="SUPFAM" id="SSF52540">
    <property type="entry name" value="P-loop containing nucleoside triphosphate hydrolases"/>
    <property type="match status" value="1"/>
</dbReference>
<dbReference type="InterPro" id="IPR015943">
    <property type="entry name" value="WD40/YVTN_repeat-like_dom_sf"/>
</dbReference>
<dbReference type="PROSITE" id="PS00678">
    <property type="entry name" value="WD_REPEATS_1"/>
    <property type="match status" value="1"/>
</dbReference>
<dbReference type="Pfam" id="PF14516">
    <property type="entry name" value="AAA_35"/>
    <property type="match status" value="1"/>
</dbReference>
<dbReference type="SUPFAM" id="SSF50998">
    <property type="entry name" value="Quinoprotein alcohol dehydrogenase-like"/>
    <property type="match status" value="1"/>
</dbReference>
<protein>
    <submittedName>
        <fullName evidence="5">AAA-like domain-containing protein</fullName>
    </submittedName>
</protein>
<dbReference type="InterPro" id="IPR027417">
    <property type="entry name" value="P-loop_NTPase"/>
</dbReference>
<dbReference type="InterPro" id="IPR001680">
    <property type="entry name" value="WD40_rpt"/>
</dbReference>
<dbReference type="PANTHER" id="PTHR22847">
    <property type="entry name" value="WD40 REPEAT PROTEIN"/>
    <property type="match status" value="1"/>
</dbReference>
<keyword evidence="2" id="KW-0677">Repeat</keyword>
<keyword evidence="4" id="KW-1133">Transmembrane helix</keyword>
<dbReference type="EMBL" id="CP130144">
    <property type="protein sequence ID" value="WNZ45264.1"/>
    <property type="molecule type" value="Genomic_DNA"/>
</dbReference>
<name>A0AA97AQ02_LEPBY</name>
<dbReference type="InterPro" id="IPR036322">
    <property type="entry name" value="WD40_repeat_dom_sf"/>
</dbReference>
<proteinExistence type="predicted"/>
<dbReference type="AlphaFoldDB" id="A0AA97AQ02"/>
<evidence type="ECO:0000256" key="3">
    <source>
        <dbReference type="PROSITE-ProRule" id="PRU00221"/>
    </source>
</evidence>
<organism evidence="5">
    <name type="scientific">Leptolyngbya boryana CZ1</name>
    <dbReference type="NCBI Taxonomy" id="3060204"/>
    <lineage>
        <taxon>Bacteria</taxon>
        <taxon>Bacillati</taxon>
        <taxon>Cyanobacteriota</taxon>
        <taxon>Cyanophyceae</taxon>
        <taxon>Leptolyngbyales</taxon>
        <taxon>Leptolyngbyaceae</taxon>
        <taxon>Leptolyngbya group</taxon>
        <taxon>Leptolyngbya</taxon>
    </lineage>
</organism>
<dbReference type="SMART" id="SM00320">
    <property type="entry name" value="WD40"/>
    <property type="match status" value="8"/>
</dbReference>
<dbReference type="Gene3D" id="3.40.50.300">
    <property type="entry name" value="P-loop containing nucleotide triphosphate hydrolases"/>
    <property type="match status" value="1"/>
</dbReference>
<accession>A0AA97AQ02</accession>
<dbReference type="InterPro" id="IPR019775">
    <property type="entry name" value="WD40_repeat_CS"/>
</dbReference>
<evidence type="ECO:0000256" key="4">
    <source>
        <dbReference type="SAM" id="Phobius"/>
    </source>
</evidence>